<evidence type="ECO:0000313" key="1">
    <source>
        <dbReference type="EMBL" id="PNH06315.1"/>
    </source>
</evidence>
<dbReference type="EMBL" id="PGGS01000243">
    <property type="protein sequence ID" value="PNH06315.1"/>
    <property type="molecule type" value="Genomic_DNA"/>
</dbReference>
<sequence>MPMSLFGVNITQPGLILGDPAGPRLLNVSGRPALINLRGPLAALTLRDLVFVVMPPAGLHPAALRALDAGIDTGALAAGTANATAGPLEGSGSVEAAVAVAMPLCCGDAADSPPLGLWWRYLPQGSPRPTGLPRATLDGVVLLVPYRELRLLAWCAAHNSTAPLTDPGVVEEVAAMLAGSQLLAPGLRRQQATAVAEEKAEVLHHLLALQLGQPYPALAVRMEI</sequence>
<keyword evidence="2" id="KW-1185">Reference proteome</keyword>
<proteinExistence type="predicted"/>
<comment type="caution">
    <text evidence="1">The sequence shown here is derived from an EMBL/GenBank/DDBJ whole genome shotgun (WGS) entry which is preliminary data.</text>
</comment>
<dbReference type="Proteomes" id="UP000236333">
    <property type="component" value="Unassembled WGS sequence"/>
</dbReference>
<evidence type="ECO:0000313" key="2">
    <source>
        <dbReference type="Proteomes" id="UP000236333"/>
    </source>
</evidence>
<organism evidence="1 2">
    <name type="scientific">Tetrabaena socialis</name>
    <dbReference type="NCBI Taxonomy" id="47790"/>
    <lineage>
        <taxon>Eukaryota</taxon>
        <taxon>Viridiplantae</taxon>
        <taxon>Chlorophyta</taxon>
        <taxon>core chlorophytes</taxon>
        <taxon>Chlorophyceae</taxon>
        <taxon>CS clade</taxon>
        <taxon>Chlamydomonadales</taxon>
        <taxon>Tetrabaenaceae</taxon>
        <taxon>Tetrabaena</taxon>
    </lineage>
</organism>
<protein>
    <submittedName>
        <fullName evidence="1">Uncharacterized protein</fullName>
    </submittedName>
</protein>
<name>A0A2J8A1E1_9CHLO</name>
<dbReference type="AlphaFoldDB" id="A0A2J8A1E1"/>
<gene>
    <name evidence="1" type="ORF">TSOC_007313</name>
</gene>
<accession>A0A2J8A1E1</accession>
<dbReference type="OrthoDB" id="562781at2759"/>
<reference evidence="1 2" key="1">
    <citation type="journal article" date="2017" name="Mol. Biol. Evol.">
        <title>The 4-celled Tetrabaena socialis nuclear genome reveals the essential components for genetic control of cell number at the origin of multicellularity in the volvocine lineage.</title>
        <authorList>
            <person name="Featherston J."/>
            <person name="Arakaki Y."/>
            <person name="Hanschen E.R."/>
            <person name="Ferris P.J."/>
            <person name="Michod R.E."/>
            <person name="Olson B.J.S.C."/>
            <person name="Nozaki H."/>
            <person name="Durand P.M."/>
        </authorList>
    </citation>
    <scope>NUCLEOTIDE SEQUENCE [LARGE SCALE GENOMIC DNA]</scope>
    <source>
        <strain evidence="1 2">NIES-571</strain>
    </source>
</reference>